<dbReference type="OrthoDB" id="4456617at2"/>
<dbReference type="GO" id="GO:0003700">
    <property type="term" value="F:DNA-binding transcription factor activity"/>
    <property type="evidence" value="ECO:0007669"/>
    <property type="project" value="TreeGrafter"/>
</dbReference>
<dbReference type="InterPro" id="IPR001647">
    <property type="entry name" value="HTH_TetR"/>
</dbReference>
<dbReference type="PROSITE" id="PS50977">
    <property type="entry name" value="HTH_TETR_2"/>
    <property type="match status" value="2"/>
</dbReference>
<feature type="domain" description="HTH tetR-type" evidence="3">
    <location>
        <begin position="214"/>
        <end position="274"/>
    </location>
</feature>
<protein>
    <submittedName>
        <fullName evidence="4">TetR family transcriptional regulator</fullName>
    </submittedName>
</protein>
<evidence type="ECO:0000313" key="5">
    <source>
        <dbReference type="Proteomes" id="UP000192534"/>
    </source>
</evidence>
<dbReference type="PRINTS" id="PR00455">
    <property type="entry name" value="HTHTETR"/>
</dbReference>
<dbReference type="Gene3D" id="1.10.357.10">
    <property type="entry name" value="Tetracycline Repressor, domain 2"/>
    <property type="match status" value="2"/>
</dbReference>
<name>A0A1X0J2H9_MYCRH</name>
<keyword evidence="5" id="KW-1185">Reference proteome</keyword>
<dbReference type="Proteomes" id="UP000192534">
    <property type="component" value="Unassembled WGS sequence"/>
</dbReference>
<dbReference type="InterPro" id="IPR050109">
    <property type="entry name" value="HTH-type_TetR-like_transc_reg"/>
</dbReference>
<comment type="caution">
    <text evidence="4">The sequence shown here is derived from an EMBL/GenBank/DDBJ whole genome shotgun (WGS) entry which is preliminary data.</text>
</comment>
<organism evidence="4 5">
    <name type="scientific">Mycolicibacterium rhodesiae</name>
    <name type="common">Mycobacterium rhodesiae</name>
    <dbReference type="NCBI Taxonomy" id="36814"/>
    <lineage>
        <taxon>Bacteria</taxon>
        <taxon>Bacillati</taxon>
        <taxon>Actinomycetota</taxon>
        <taxon>Actinomycetes</taxon>
        <taxon>Mycobacteriales</taxon>
        <taxon>Mycobacteriaceae</taxon>
        <taxon>Mycolicibacterium</taxon>
    </lineage>
</organism>
<dbReference type="GO" id="GO:0000976">
    <property type="term" value="F:transcription cis-regulatory region binding"/>
    <property type="evidence" value="ECO:0007669"/>
    <property type="project" value="TreeGrafter"/>
</dbReference>
<dbReference type="EMBL" id="MVIH01000002">
    <property type="protein sequence ID" value="ORB55694.1"/>
    <property type="molecule type" value="Genomic_DNA"/>
</dbReference>
<evidence type="ECO:0000256" key="1">
    <source>
        <dbReference type="ARBA" id="ARBA00023125"/>
    </source>
</evidence>
<dbReference type="RefSeq" id="WP_083117386.1">
    <property type="nucleotide sequence ID" value="NZ_JACKUO010000022.1"/>
</dbReference>
<keyword evidence="1 2" id="KW-0238">DNA-binding</keyword>
<dbReference type="PANTHER" id="PTHR30055">
    <property type="entry name" value="HTH-TYPE TRANSCRIPTIONAL REGULATOR RUTR"/>
    <property type="match status" value="1"/>
</dbReference>
<dbReference type="Gene3D" id="1.10.10.60">
    <property type="entry name" value="Homeodomain-like"/>
    <property type="match status" value="2"/>
</dbReference>
<evidence type="ECO:0000313" key="4">
    <source>
        <dbReference type="EMBL" id="ORB55694.1"/>
    </source>
</evidence>
<dbReference type="SUPFAM" id="SSF46689">
    <property type="entry name" value="Homeodomain-like"/>
    <property type="match status" value="2"/>
</dbReference>
<proteinExistence type="predicted"/>
<reference evidence="4 5" key="1">
    <citation type="submission" date="2016-12" db="EMBL/GenBank/DDBJ databases">
        <title>The new phylogeny of genus Mycobacterium.</title>
        <authorList>
            <person name="Tortoli E."/>
            <person name="Trovato A."/>
            <person name="Cirillo D.M."/>
        </authorList>
    </citation>
    <scope>NUCLEOTIDE SEQUENCE [LARGE SCALE GENOMIC DNA]</scope>
    <source>
        <strain evidence="4 5">DSM 44223</strain>
    </source>
</reference>
<dbReference type="InterPro" id="IPR009057">
    <property type="entry name" value="Homeodomain-like_sf"/>
</dbReference>
<feature type="DNA-binding region" description="H-T-H motif" evidence="2">
    <location>
        <begin position="36"/>
        <end position="55"/>
    </location>
</feature>
<evidence type="ECO:0000259" key="3">
    <source>
        <dbReference type="PROSITE" id="PS50977"/>
    </source>
</evidence>
<evidence type="ECO:0000256" key="2">
    <source>
        <dbReference type="PROSITE-ProRule" id="PRU00335"/>
    </source>
</evidence>
<dbReference type="Pfam" id="PF00440">
    <property type="entry name" value="TetR_N"/>
    <property type="match status" value="2"/>
</dbReference>
<feature type="DNA-binding region" description="H-T-H motif" evidence="2">
    <location>
        <begin position="237"/>
        <end position="256"/>
    </location>
</feature>
<dbReference type="AlphaFoldDB" id="A0A1X0J2H9"/>
<sequence length="401" mass="43911">MQPTVPAVRRRPKDRKKQILDQAARLFIDRGFHLVKLEEIAEAAGVTARALYRHYDNKQALLTAVILNAQDEYQSFRNPEGRTPEATARPLHDELPDLIAAAVETRALTVLWQREARYLTDDDRAEVRRRINAIVAGMQAGVRLEMPDLSPPHAELRAWAVSSTLTSLGRHSLSLPGTELRGLLYRACMAAACAAPVGALEPIDGPAGRESVAFSRYETLLAAGAQLFRARGYPAVSTADIGKTVGIAGPGLYRSFSSKQAILDTLVRRLDEWSALECIRALRTDSPAAQRLGELVAGRVRISLDDPDLVSVSITELSSASDEVRDSVVRNQADRDGLWIDLIRTLVPQTTVAQARLLVSAAVSFIDDVSRTWHLTRRTDVAQEMTAIALAILTSQADAPE</sequence>
<gene>
    <name evidence="4" type="ORF">BST42_04555</name>
</gene>
<accession>A0A1X0J2H9</accession>
<feature type="domain" description="HTH tetR-type" evidence="3">
    <location>
        <begin position="13"/>
        <end position="73"/>
    </location>
</feature>
<dbReference type="PANTHER" id="PTHR30055:SF237">
    <property type="entry name" value="TRANSCRIPTIONAL REPRESSOR MCE3R"/>
    <property type="match status" value="1"/>
</dbReference>